<keyword evidence="1" id="KW-0175">Coiled coil</keyword>
<evidence type="ECO:0000313" key="2">
    <source>
        <dbReference type="EMBL" id="MBB6716642.1"/>
    </source>
</evidence>
<organism evidence="2 3">
    <name type="scientific">Clostridium gasigenes</name>
    <dbReference type="NCBI Taxonomy" id="94869"/>
    <lineage>
        <taxon>Bacteria</taxon>
        <taxon>Bacillati</taxon>
        <taxon>Bacillota</taxon>
        <taxon>Clostridia</taxon>
        <taxon>Eubacteriales</taxon>
        <taxon>Clostridiaceae</taxon>
        <taxon>Clostridium</taxon>
    </lineage>
</organism>
<evidence type="ECO:0000313" key="3">
    <source>
        <dbReference type="Proteomes" id="UP000585258"/>
    </source>
</evidence>
<reference evidence="2 3" key="1">
    <citation type="submission" date="2020-08" db="EMBL/GenBank/DDBJ databases">
        <title>Clostridia isolated from Swiss meat.</title>
        <authorList>
            <person name="Wambui J."/>
            <person name="Stevens M.J.A."/>
            <person name="Stephan R."/>
        </authorList>
    </citation>
    <scope>NUCLEOTIDE SEQUENCE [LARGE SCALE GENOMIC DNA]</scope>
    <source>
        <strain evidence="2 3">CM001</strain>
    </source>
</reference>
<dbReference type="EMBL" id="JACKWY010000018">
    <property type="protein sequence ID" value="MBB6716642.1"/>
    <property type="molecule type" value="Genomic_DNA"/>
</dbReference>
<sequence>MSKREIKRKIEKCESAVREIKAAITLEYSAIDNLGYSKKRVSNAIGGQGGKNIINSLDKLINESIAVNENLNNSIRSINNEINTLQNEYDKEEK</sequence>
<accession>A0A7X0VSM8</accession>
<protein>
    <submittedName>
        <fullName evidence="2">Uncharacterized protein</fullName>
    </submittedName>
</protein>
<dbReference type="AlphaFoldDB" id="A0A7X0VSM8"/>
<gene>
    <name evidence="2" type="ORF">H7E68_18315</name>
</gene>
<evidence type="ECO:0000256" key="1">
    <source>
        <dbReference type="SAM" id="Coils"/>
    </source>
</evidence>
<comment type="caution">
    <text evidence="2">The sequence shown here is derived from an EMBL/GenBank/DDBJ whole genome shotgun (WGS) entry which is preliminary data.</text>
</comment>
<name>A0A7X0VSM8_9CLOT</name>
<dbReference type="RefSeq" id="WP_185165634.1">
    <property type="nucleotide sequence ID" value="NZ_JACKWY010000018.1"/>
</dbReference>
<proteinExistence type="predicted"/>
<dbReference type="Proteomes" id="UP000585258">
    <property type="component" value="Unassembled WGS sequence"/>
</dbReference>
<feature type="coiled-coil region" evidence="1">
    <location>
        <begin position="61"/>
        <end position="88"/>
    </location>
</feature>